<evidence type="ECO:0008006" key="7">
    <source>
        <dbReference type="Google" id="ProtNLM"/>
    </source>
</evidence>
<proteinExistence type="inferred from homology"/>
<sequence length="336" mass="37175">MIELIAAHEDSKFLLGDVPSSILAMDTILSKKRHILECIVTHKDSNILLGDVPLSIPVLDTNLYNLTPEEAAFFKTQIGIDDDEELKRHILDVQTKAYKVAPYPCIHGFTFLKLNISTYPVYQHILKLGRERPGAILLDIGCCFGVDARKAAVDGFPVENIIASDINNEFLSLSHELFRTTPSSYPGCFIPGDIFDPAFLRIAELSEDVSSAPAIDLSSLESLNLLRGRISVINATRLFHLFNEDKQLHLARALAGLLSAQPGSVICGDQIGALEKGFTGNNLSGSQLFAHCPETWTSMWDGNVFEKGSVKVETDLLDRIVHGKQLYLLRWSVTRL</sequence>
<evidence type="ECO:0000256" key="4">
    <source>
        <dbReference type="ARBA" id="ARBA00038314"/>
    </source>
</evidence>
<accession>A0A1J8R1E7</accession>
<name>A0A1J8R1E7_9AGAM</name>
<dbReference type="OrthoDB" id="2094832at2759"/>
<comment type="similarity">
    <text evidence="4">Belongs to the class I-like SAM-binding methyltransferase superfamily.</text>
</comment>
<dbReference type="EMBL" id="LVVM01001033">
    <property type="protein sequence ID" value="OJA19465.1"/>
    <property type="molecule type" value="Genomic_DNA"/>
</dbReference>
<dbReference type="Proteomes" id="UP000183567">
    <property type="component" value="Unassembled WGS sequence"/>
</dbReference>
<evidence type="ECO:0000256" key="2">
    <source>
        <dbReference type="ARBA" id="ARBA00022679"/>
    </source>
</evidence>
<evidence type="ECO:0000256" key="3">
    <source>
        <dbReference type="ARBA" id="ARBA00022691"/>
    </source>
</evidence>
<evidence type="ECO:0000313" key="5">
    <source>
        <dbReference type="EMBL" id="OJA19465.1"/>
    </source>
</evidence>
<comment type="caution">
    <text evidence="5">The sequence shown here is derived from an EMBL/GenBank/DDBJ whole genome shotgun (WGS) entry which is preliminary data.</text>
</comment>
<evidence type="ECO:0000313" key="6">
    <source>
        <dbReference type="Proteomes" id="UP000183567"/>
    </source>
</evidence>
<evidence type="ECO:0000256" key="1">
    <source>
        <dbReference type="ARBA" id="ARBA00005179"/>
    </source>
</evidence>
<dbReference type="InterPro" id="IPR051654">
    <property type="entry name" value="Meroterpenoid_MTases"/>
</dbReference>
<protein>
    <recommendedName>
        <fullName evidence="7">Methyltransferase domain-containing protein</fullName>
    </recommendedName>
</protein>
<dbReference type="AlphaFoldDB" id="A0A1J8R1E7"/>
<organism evidence="5 6">
    <name type="scientific">Rhizopogon vesiculosus</name>
    <dbReference type="NCBI Taxonomy" id="180088"/>
    <lineage>
        <taxon>Eukaryota</taxon>
        <taxon>Fungi</taxon>
        <taxon>Dikarya</taxon>
        <taxon>Basidiomycota</taxon>
        <taxon>Agaricomycotina</taxon>
        <taxon>Agaricomycetes</taxon>
        <taxon>Agaricomycetidae</taxon>
        <taxon>Boletales</taxon>
        <taxon>Suillineae</taxon>
        <taxon>Rhizopogonaceae</taxon>
        <taxon>Rhizopogon</taxon>
    </lineage>
</organism>
<dbReference type="PANTHER" id="PTHR35897:SF1">
    <property type="entry name" value="METHYLTRANSFERASE AUSD"/>
    <property type="match status" value="1"/>
</dbReference>
<dbReference type="PANTHER" id="PTHR35897">
    <property type="entry name" value="METHYLTRANSFERASE AUSD"/>
    <property type="match status" value="1"/>
</dbReference>
<dbReference type="STRING" id="180088.A0A1J8R1E7"/>
<dbReference type="Gene3D" id="3.40.50.150">
    <property type="entry name" value="Vaccinia Virus protein VP39"/>
    <property type="match status" value="1"/>
</dbReference>
<comment type="pathway">
    <text evidence="1">Secondary metabolite biosynthesis.</text>
</comment>
<gene>
    <name evidence="5" type="ORF">AZE42_10738</name>
</gene>
<dbReference type="GO" id="GO:0016740">
    <property type="term" value="F:transferase activity"/>
    <property type="evidence" value="ECO:0007669"/>
    <property type="project" value="UniProtKB-KW"/>
</dbReference>
<keyword evidence="3" id="KW-0949">S-adenosyl-L-methionine</keyword>
<dbReference type="SUPFAM" id="SSF53335">
    <property type="entry name" value="S-adenosyl-L-methionine-dependent methyltransferases"/>
    <property type="match status" value="1"/>
</dbReference>
<keyword evidence="2" id="KW-0808">Transferase</keyword>
<keyword evidence="6" id="KW-1185">Reference proteome</keyword>
<reference evidence="5 6" key="1">
    <citation type="submission" date="2016-03" db="EMBL/GenBank/DDBJ databases">
        <title>Comparative genomics of the ectomycorrhizal sister species Rhizopogon vinicolor and Rhizopogon vesiculosus (Basidiomycota: Boletales) reveals a divergence of the mating type B locus.</title>
        <authorList>
            <person name="Mujic A.B."/>
            <person name="Kuo A."/>
            <person name="Tritt A."/>
            <person name="Lipzen A."/>
            <person name="Chen C."/>
            <person name="Johnson J."/>
            <person name="Sharma A."/>
            <person name="Barry K."/>
            <person name="Grigoriev I.V."/>
            <person name="Spatafora J.W."/>
        </authorList>
    </citation>
    <scope>NUCLEOTIDE SEQUENCE [LARGE SCALE GENOMIC DNA]</scope>
    <source>
        <strain evidence="5 6">AM-OR11-056</strain>
    </source>
</reference>
<dbReference type="InterPro" id="IPR029063">
    <property type="entry name" value="SAM-dependent_MTases_sf"/>
</dbReference>